<comment type="caution">
    <text evidence="4">The sequence shown here is derived from an EMBL/GenBank/DDBJ whole genome shotgun (WGS) entry which is preliminary data.</text>
</comment>
<feature type="signal peptide" evidence="2">
    <location>
        <begin position="1"/>
        <end position="24"/>
    </location>
</feature>
<gene>
    <name evidence="3" type="ORF">PGT21_029210</name>
    <name evidence="4" type="ORF">PGTUg99_004324</name>
</gene>
<evidence type="ECO:0000313" key="5">
    <source>
        <dbReference type="Proteomes" id="UP000324748"/>
    </source>
</evidence>
<feature type="region of interest" description="Disordered" evidence="1">
    <location>
        <begin position="150"/>
        <end position="267"/>
    </location>
</feature>
<feature type="chain" id="PRO_5036138041" evidence="2">
    <location>
        <begin position="25"/>
        <end position="267"/>
    </location>
</feature>
<name>A0A5B0QYR0_PUCGR</name>
<feature type="compositionally biased region" description="Polar residues" evidence="1">
    <location>
        <begin position="252"/>
        <end position="267"/>
    </location>
</feature>
<evidence type="ECO:0000256" key="2">
    <source>
        <dbReference type="SAM" id="SignalP"/>
    </source>
</evidence>
<dbReference type="OrthoDB" id="2500221at2759"/>
<organism evidence="4 6">
    <name type="scientific">Puccinia graminis f. sp. tritici</name>
    <dbReference type="NCBI Taxonomy" id="56615"/>
    <lineage>
        <taxon>Eukaryota</taxon>
        <taxon>Fungi</taxon>
        <taxon>Dikarya</taxon>
        <taxon>Basidiomycota</taxon>
        <taxon>Pucciniomycotina</taxon>
        <taxon>Pucciniomycetes</taxon>
        <taxon>Pucciniales</taxon>
        <taxon>Pucciniaceae</taxon>
        <taxon>Puccinia</taxon>
    </lineage>
</organism>
<evidence type="ECO:0000256" key="1">
    <source>
        <dbReference type="SAM" id="MobiDB-lite"/>
    </source>
</evidence>
<evidence type="ECO:0000313" key="3">
    <source>
        <dbReference type="EMBL" id="KAA1104652.1"/>
    </source>
</evidence>
<proteinExistence type="predicted"/>
<reference evidence="5 6" key="1">
    <citation type="submission" date="2019-05" db="EMBL/GenBank/DDBJ databases">
        <title>Emergence of the Ug99 lineage of the wheat stem rust pathogen through somatic hybridization.</title>
        <authorList>
            <person name="Li F."/>
            <person name="Upadhyaya N.M."/>
            <person name="Sperschneider J."/>
            <person name="Matny O."/>
            <person name="Nguyen-Phuc H."/>
            <person name="Mago R."/>
            <person name="Raley C."/>
            <person name="Miller M.E."/>
            <person name="Silverstein K.A.T."/>
            <person name="Henningsen E."/>
            <person name="Hirsch C.D."/>
            <person name="Visser B."/>
            <person name="Pretorius Z.A."/>
            <person name="Steffenson B.J."/>
            <person name="Schwessinger B."/>
            <person name="Dodds P.N."/>
            <person name="Figueroa M."/>
        </authorList>
    </citation>
    <scope>NUCLEOTIDE SEQUENCE [LARGE SCALE GENOMIC DNA]</scope>
    <source>
        <strain evidence="3">21-0</strain>
        <strain evidence="4 6">Ug99</strain>
    </source>
</reference>
<dbReference type="EMBL" id="VDEP01000257">
    <property type="protein sequence ID" value="KAA1118310.1"/>
    <property type="molecule type" value="Genomic_DNA"/>
</dbReference>
<dbReference type="EMBL" id="VSWC01000041">
    <property type="protein sequence ID" value="KAA1104652.1"/>
    <property type="molecule type" value="Genomic_DNA"/>
</dbReference>
<evidence type="ECO:0000313" key="4">
    <source>
        <dbReference type="EMBL" id="KAA1118310.1"/>
    </source>
</evidence>
<keyword evidence="5" id="KW-1185">Reference proteome</keyword>
<keyword evidence="2" id="KW-0732">Signal</keyword>
<accession>A0A5B0QYR0</accession>
<dbReference type="AlphaFoldDB" id="A0A5B0QYR0"/>
<dbReference type="Proteomes" id="UP000324748">
    <property type="component" value="Unassembled WGS sequence"/>
</dbReference>
<dbReference type="Proteomes" id="UP000325313">
    <property type="component" value="Unassembled WGS sequence"/>
</dbReference>
<sequence>MHRTFLILSVVTAFAVNVLEYTEAAVVGHHPDPWRKSIQRKHGSPSFLLFRRATETEDDEPVGPSLMQQLRYPSEQQEEDNEPHSFMMISTSTYSTDDMSGSDPFGEPGDSSGVVSIGMTIIQLDDSPAIETRKVARRFGSRGPLSIERSYTSYDTTASSDPSDESPYSRSEPLVRNTRAGKLPEGLGSGTFESLWKAMNERNSQVPLSMPTGDSRTEQAEKPKDSYQNSPPVVKEDIPHPFTAPAKEQIVMKSSPTFDNTSHHSQL</sequence>
<feature type="compositionally biased region" description="Basic and acidic residues" evidence="1">
    <location>
        <begin position="215"/>
        <end position="225"/>
    </location>
</feature>
<feature type="compositionally biased region" description="Low complexity" evidence="1">
    <location>
        <begin position="150"/>
        <end position="161"/>
    </location>
</feature>
<protein>
    <submittedName>
        <fullName evidence="4">Uncharacterized protein</fullName>
    </submittedName>
</protein>
<evidence type="ECO:0000313" key="6">
    <source>
        <dbReference type="Proteomes" id="UP000325313"/>
    </source>
</evidence>